<feature type="region of interest" description="Disordered" evidence="1">
    <location>
        <begin position="411"/>
        <end position="531"/>
    </location>
</feature>
<feature type="compositionally biased region" description="Basic residues" evidence="1">
    <location>
        <begin position="500"/>
        <end position="510"/>
    </location>
</feature>
<dbReference type="KEGG" id="pfy:PFICI_12687"/>
<feature type="compositionally biased region" description="Basic residues" evidence="1">
    <location>
        <begin position="40"/>
        <end position="53"/>
    </location>
</feature>
<feature type="region of interest" description="Disordered" evidence="1">
    <location>
        <begin position="293"/>
        <end position="348"/>
    </location>
</feature>
<dbReference type="OMA" id="WVPPQRT"/>
<keyword evidence="3" id="KW-1185">Reference proteome</keyword>
<dbReference type="Proteomes" id="UP000030651">
    <property type="component" value="Unassembled WGS sequence"/>
</dbReference>
<feature type="region of interest" description="Disordered" evidence="1">
    <location>
        <begin position="741"/>
        <end position="794"/>
    </location>
</feature>
<feature type="compositionally biased region" description="Polar residues" evidence="1">
    <location>
        <begin position="919"/>
        <end position="942"/>
    </location>
</feature>
<evidence type="ECO:0000313" key="2">
    <source>
        <dbReference type="EMBL" id="ETS75743.1"/>
    </source>
</evidence>
<feature type="compositionally biased region" description="Polar residues" evidence="1">
    <location>
        <begin position="818"/>
        <end position="832"/>
    </location>
</feature>
<sequence length="995" mass="111334">MAPVQQTFSLIPELPSALHGHGGDQQQQGRISRPPMTTKQAKKAYKAKNKGPKLSKAEQRRQDLMEQDRIRREFEKERNQARAKAARDKRKEKEDREKAEKKKKGIPLVEVHPSQDTLARFVRRPTTPTVGPKSKTDSSGFPGRRSQSPRDQRPDSLPVVCSEEDDSDATLPAEDEPERPTKRQRTEESPRALPVIEHELNGMFKKPITKPDIDPGIDQTRNRASQHSQTNVMKEPTATSTSLDPDDPIVENMVNRQILNESFSADDGLFDDIDLDAIEMQTVAQHATRMTRMEPNIALSRPPDPRSSPGKDQPVVQKGTIDQMPDQKQVLVASYPKQPVQMRRDDGKRAVEYNNLNRKSLSNEETPKNYVIERPSVDEDVATPAALAATSRNSCSGSRATKAHRRLLLVTEQQDRKPLQELPIKQSGHSVQMQNAQANSSAVSEQTRIEQTPKRSRPSPKSVLNGSSVFLSPKTPSMGPPPLPPKFKTHGQPISGNGLHKPKFLPRQHPTHVLPKRESESPAHLLSTRTDLPPSSTQLFLQSFADDLFPSPSQEIAELLDEPTSGLQGPSTHSKSASVASPLRPSRIENKRDNQLSRPFSRDNTQKNRTLSHGRTKRHEPQAPVNNHRVTTRKPQLPEPPNIDMPFLLTQDILLSSQDLIELEDEPLVPLGRLRPSNDRVSTNIVPPNSILNPQMHSIPRQNYHTTAITGKSIAMPEGMKSTKSSSVESFKIPGAASLRAKHADDLPQTPSGTLAHRKPEPLDKDPPYGNRTVKKTQARELETGDLTSSFTDDELAELFSEDLEIERDDPEPAETKAPSQVVPQRTPIQRHSSPKPFFTSSGTKERFILAFEKSRNDTWRNEQARRQGQEELDVLCREEEERQQRVLTDKLLEAEEHFERKADAVDLVVDNSNKRQRACSSSAKSSNGAPRSQNSATSSNKARQRNYPHGSFEKMCEMLKEKQALENTKEAIIPASQGSDYGDFGLDLDDLPCL</sequence>
<feature type="compositionally biased region" description="Basic and acidic residues" evidence="1">
    <location>
        <begin position="586"/>
        <end position="606"/>
    </location>
</feature>
<accession>W3WPH0</accession>
<reference evidence="3" key="1">
    <citation type="journal article" date="2015" name="BMC Genomics">
        <title>Genomic and transcriptomic analysis of the endophytic fungus Pestalotiopsis fici reveals its lifestyle and high potential for synthesis of natural products.</title>
        <authorList>
            <person name="Wang X."/>
            <person name="Zhang X."/>
            <person name="Liu L."/>
            <person name="Xiang M."/>
            <person name="Wang W."/>
            <person name="Sun X."/>
            <person name="Che Y."/>
            <person name="Guo L."/>
            <person name="Liu G."/>
            <person name="Guo L."/>
            <person name="Wang C."/>
            <person name="Yin W.B."/>
            <person name="Stadler M."/>
            <person name="Zhang X."/>
            <person name="Liu X."/>
        </authorList>
    </citation>
    <scope>NUCLEOTIDE SEQUENCE [LARGE SCALE GENOMIC DNA]</scope>
    <source>
        <strain evidence="3">W106-1 / CGMCC3.15140</strain>
    </source>
</reference>
<dbReference type="InParanoid" id="W3WPH0"/>
<dbReference type="RefSeq" id="XP_007839459.1">
    <property type="nucleotide sequence ID" value="XM_007841268.1"/>
</dbReference>
<feature type="compositionally biased region" description="Polar residues" evidence="1">
    <location>
        <begin position="565"/>
        <end position="579"/>
    </location>
</feature>
<dbReference type="HOGENOM" id="CLU_348891_0_0_1"/>
<dbReference type="EMBL" id="KI912118">
    <property type="protein sequence ID" value="ETS75743.1"/>
    <property type="molecule type" value="Genomic_DNA"/>
</dbReference>
<feature type="region of interest" description="Disordered" evidence="1">
    <location>
        <begin position="809"/>
        <end position="844"/>
    </location>
</feature>
<dbReference type="eggNOG" id="ENOG502T4C8">
    <property type="taxonomic scope" value="Eukaryota"/>
</dbReference>
<feature type="compositionally biased region" description="Basic and acidic residues" evidence="1">
    <location>
        <begin position="758"/>
        <end position="767"/>
    </location>
</feature>
<feature type="compositionally biased region" description="Basic and acidic residues" evidence="1">
    <location>
        <begin position="55"/>
        <end position="100"/>
    </location>
</feature>
<dbReference type="GeneID" id="19277700"/>
<feature type="compositionally biased region" description="Polar residues" evidence="1">
    <location>
        <begin position="222"/>
        <end position="243"/>
    </location>
</feature>
<name>W3WPH0_PESFW</name>
<proteinExistence type="predicted"/>
<feature type="region of interest" description="Disordered" evidence="1">
    <location>
        <begin position="563"/>
        <end position="640"/>
    </location>
</feature>
<feature type="region of interest" description="Disordered" evidence="1">
    <location>
        <begin position="1"/>
        <end position="248"/>
    </location>
</feature>
<feature type="compositionally biased region" description="Acidic residues" evidence="1">
    <location>
        <begin position="162"/>
        <end position="177"/>
    </location>
</feature>
<dbReference type="AlphaFoldDB" id="W3WPH0"/>
<dbReference type="OrthoDB" id="4590776at2759"/>
<evidence type="ECO:0000256" key="1">
    <source>
        <dbReference type="SAM" id="MobiDB-lite"/>
    </source>
</evidence>
<evidence type="ECO:0000313" key="3">
    <source>
        <dbReference type="Proteomes" id="UP000030651"/>
    </source>
</evidence>
<feature type="compositionally biased region" description="Polar residues" evidence="1">
    <location>
        <begin position="427"/>
        <end position="446"/>
    </location>
</feature>
<organism evidence="2 3">
    <name type="scientific">Pestalotiopsis fici (strain W106-1 / CGMCC3.15140)</name>
    <dbReference type="NCBI Taxonomy" id="1229662"/>
    <lineage>
        <taxon>Eukaryota</taxon>
        <taxon>Fungi</taxon>
        <taxon>Dikarya</taxon>
        <taxon>Ascomycota</taxon>
        <taxon>Pezizomycotina</taxon>
        <taxon>Sordariomycetes</taxon>
        <taxon>Xylariomycetidae</taxon>
        <taxon>Amphisphaeriales</taxon>
        <taxon>Sporocadaceae</taxon>
        <taxon>Pestalotiopsis</taxon>
    </lineage>
</organism>
<feature type="compositionally biased region" description="Basic and acidic residues" evidence="1">
    <location>
        <begin position="178"/>
        <end position="200"/>
    </location>
</feature>
<protein>
    <submittedName>
        <fullName evidence="2">Uncharacterized protein</fullName>
    </submittedName>
</protein>
<feature type="region of interest" description="Disordered" evidence="1">
    <location>
        <begin position="917"/>
        <end position="948"/>
    </location>
</feature>
<gene>
    <name evidence="2" type="ORF">PFICI_12687</name>
</gene>